<dbReference type="AlphaFoldDB" id="Q4T3V7"/>
<gene>
    <name evidence="1" type="ORF">GSTENG00007623001</name>
</gene>
<dbReference type="PANTHER" id="PTHR33775:SF2">
    <property type="entry name" value="CARDIAC-ENRICHED FHL2-INTERACTING PROTEIN"/>
    <property type="match status" value="1"/>
</dbReference>
<protein>
    <submittedName>
        <fullName evidence="1">(spotted green pufferfish) hypothetical protein</fullName>
    </submittedName>
</protein>
<evidence type="ECO:0000313" key="1">
    <source>
        <dbReference type="EMBL" id="CAF92425.1"/>
    </source>
</evidence>
<accession>Q4T3V7</accession>
<reference evidence="1" key="2">
    <citation type="submission" date="2004-02" db="EMBL/GenBank/DDBJ databases">
        <authorList>
            <consortium name="Genoscope"/>
            <consortium name="Whitehead Institute Centre for Genome Research"/>
        </authorList>
    </citation>
    <scope>NUCLEOTIDE SEQUENCE</scope>
</reference>
<proteinExistence type="predicted"/>
<dbReference type="InterPro" id="IPR052303">
    <property type="entry name" value="CEFIP"/>
</dbReference>
<reference evidence="1" key="1">
    <citation type="journal article" date="2004" name="Nature">
        <title>Genome duplication in the teleost fish Tetraodon nigroviridis reveals the early vertebrate proto-karyotype.</title>
        <authorList>
            <person name="Jaillon O."/>
            <person name="Aury J.-M."/>
            <person name="Brunet F."/>
            <person name="Petit J.-L."/>
            <person name="Stange-Thomann N."/>
            <person name="Mauceli E."/>
            <person name="Bouneau L."/>
            <person name="Fischer C."/>
            <person name="Ozouf-Costaz C."/>
            <person name="Bernot A."/>
            <person name="Nicaud S."/>
            <person name="Jaffe D."/>
            <person name="Fisher S."/>
            <person name="Lutfalla G."/>
            <person name="Dossat C."/>
            <person name="Segurens B."/>
            <person name="Dasilva C."/>
            <person name="Salanoubat M."/>
            <person name="Levy M."/>
            <person name="Boudet N."/>
            <person name="Castellano S."/>
            <person name="Anthouard V."/>
            <person name="Jubin C."/>
            <person name="Castelli V."/>
            <person name="Katinka M."/>
            <person name="Vacherie B."/>
            <person name="Biemont C."/>
            <person name="Skalli Z."/>
            <person name="Cattolico L."/>
            <person name="Poulain J."/>
            <person name="De Berardinis V."/>
            <person name="Cruaud C."/>
            <person name="Duprat S."/>
            <person name="Brottier P."/>
            <person name="Coutanceau J.-P."/>
            <person name="Gouzy J."/>
            <person name="Parra G."/>
            <person name="Lardier G."/>
            <person name="Chapple C."/>
            <person name="McKernan K.J."/>
            <person name="McEwan P."/>
            <person name="Bosak S."/>
            <person name="Kellis M."/>
            <person name="Volff J.-N."/>
            <person name="Guigo R."/>
            <person name="Zody M.C."/>
            <person name="Mesirov J."/>
            <person name="Lindblad-Toh K."/>
            <person name="Birren B."/>
            <person name="Nusbaum C."/>
            <person name="Kahn D."/>
            <person name="Robinson-Rechavi M."/>
            <person name="Laudet V."/>
            <person name="Schachter V."/>
            <person name="Quetier F."/>
            <person name="Saurin W."/>
            <person name="Scarpelli C."/>
            <person name="Wincker P."/>
            <person name="Lander E.S."/>
            <person name="Weissenbach J."/>
            <person name="Roest Crollius H."/>
        </authorList>
    </citation>
    <scope>NUCLEOTIDE SEQUENCE [LARGE SCALE GENOMIC DNA]</scope>
</reference>
<dbReference type="GO" id="GO:0030018">
    <property type="term" value="C:Z disc"/>
    <property type="evidence" value="ECO:0007669"/>
    <property type="project" value="TreeGrafter"/>
</dbReference>
<dbReference type="EMBL" id="CAAE01009916">
    <property type="protein sequence ID" value="CAF92425.1"/>
    <property type="molecule type" value="Genomic_DNA"/>
</dbReference>
<dbReference type="GO" id="GO:0070886">
    <property type="term" value="P:positive regulation of calcineurin-NFAT signaling cascade"/>
    <property type="evidence" value="ECO:0007669"/>
    <property type="project" value="TreeGrafter"/>
</dbReference>
<comment type="caution">
    <text evidence="1">The sequence shown here is derived from an EMBL/GenBank/DDBJ whole genome shotgun (WGS) entry which is preliminary data.</text>
</comment>
<dbReference type="PANTHER" id="PTHR33775">
    <property type="entry name" value="CARDIAC-ENRICHED FHL2-INTERACTING PROTEIN-RELATED"/>
    <property type="match status" value="1"/>
</dbReference>
<feature type="non-terminal residue" evidence="1">
    <location>
        <position position="1"/>
    </location>
</feature>
<name>Q4T3V7_TETNG</name>
<sequence length="79" mass="9008">PFSICQLMTPVIPSRQPTETSEILQSILSPSIQDLLIRPHSEAKIIPEVPIKRDSYKSLASSILFNLKDNRKRVKSRYS</sequence>
<dbReference type="KEGG" id="tng:GSTEN00007623G001"/>
<organism evidence="1">
    <name type="scientific">Tetraodon nigroviridis</name>
    <name type="common">Spotted green pufferfish</name>
    <name type="synonym">Chelonodon nigroviridis</name>
    <dbReference type="NCBI Taxonomy" id="99883"/>
    <lineage>
        <taxon>Eukaryota</taxon>
        <taxon>Metazoa</taxon>
        <taxon>Chordata</taxon>
        <taxon>Craniata</taxon>
        <taxon>Vertebrata</taxon>
        <taxon>Euteleostomi</taxon>
        <taxon>Actinopterygii</taxon>
        <taxon>Neopterygii</taxon>
        <taxon>Teleostei</taxon>
        <taxon>Neoteleostei</taxon>
        <taxon>Acanthomorphata</taxon>
        <taxon>Eupercaria</taxon>
        <taxon>Tetraodontiformes</taxon>
        <taxon>Tetradontoidea</taxon>
        <taxon>Tetraodontidae</taxon>
        <taxon>Tetraodon</taxon>
    </lineage>
</organism>
<dbReference type="OrthoDB" id="8945866at2759"/>
<feature type="non-terminal residue" evidence="1">
    <location>
        <position position="79"/>
    </location>
</feature>